<keyword evidence="2" id="KW-1185">Reference proteome</keyword>
<name>A0A9P7EVF2_9AGAM</name>
<organism evidence="1 2">
    <name type="scientific">Suillus discolor</name>
    <dbReference type="NCBI Taxonomy" id="1912936"/>
    <lineage>
        <taxon>Eukaryota</taxon>
        <taxon>Fungi</taxon>
        <taxon>Dikarya</taxon>
        <taxon>Basidiomycota</taxon>
        <taxon>Agaricomycotina</taxon>
        <taxon>Agaricomycetes</taxon>
        <taxon>Agaricomycetidae</taxon>
        <taxon>Boletales</taxon>
        <taxon>Suillineae</taxon>
        <taxon>Suillaceae</taxon>
        <taxon>Suillus</taxon>
    </lineage>
</organism>
<feature type="non-terminal residue" evidence="1">
    <location>
        <position position="1"/>
    </location>
</feature>
<protein>
    <submittedName>
        <fullName evidence="1">Uncharacterized protein</fullName>
    </submittedName>
</protein>
<dbReference type="EMBL" id="JABBWM010000084">
    <property type="protein sequence ID" value="KAG2093476.1"/>
    <property type="molecule type" value="Genomic_DNA"/>
</dbReference>
<evidence type="ECO:0000313" key="1">
    <source>
        <dbReference type="EMBL" id="KAG2093476.1"/>
    </source>
</evidence>
<accession>A0A9P7EVF2</accession>
<reference evidence="1" key="1">
    <citation type="journal article" date="2020" name="New Phytol.">
        <title>Comparative genomics reveals dynamic genome evolution in host specialist ectomycorrhizal fungi.</title>
        <authorList>
            <person name="Lofgren L.A."/>
            <person name="Nguyen N.H."/>
            <person name="Vilgalys R."/>
            <person name="Ruytinx J."/>
            <person name="Liao H.L."/>
            <person name="Branco S."/>
            <person name="Kuo A."/>
            <person name="LaButti K."/>
            <person name="Lipzen A."/>
            <person name="Andreopoulos W."/>
            <person name="Pangilinan J."/>
            <person name="Riley R."/>
            <person name="Hundley H."/>
            <person name="Na H."/>
            <person name="Barry K."/>
            <person name="Grigoriev I.V."/>
            <person name="Stajich J.E."/>
            <person name="Kennedy P.G."/>
        </authorList>
    </citation>
    <scope>NUCLEOTIDE SEQUENCE</scope>
    <source>
        <strain evidence="1">FC423</strain>
    </source>
</reference>
<proteinExistence type="predicted"/>
<dbReference type="AlphaFoldDB" id="A0A9P7EVF2"/>
<evidence type="ECO:0000313" key="2">
    <source>
        <dbReference type="Proteomes" id="UP000823399"/>
    </source>
</evidence>
<sequence>LERALKFIKDKVIKVEDILASMTTGKSGIKLPKTLNKVTGKMSSGNYKFSFANWHEETESYMKSISSRDEETKLNIIVRTRKLMKKTLNTDFSDDDVEESINNCALICNISFFPHHQHH</sequence>
<dbReference type="GeneID" id="64694120"/>
<dbReference type="Proteomes" id="UP000823399">
    <property type="component" value="Unassembled WGS sequence"/>
</dbReference>
<comment type="caution">
    <text evidence="1">The sequence shown here is derived from an EMBL/GenBank/DDBJ whole genome shotgun (WGS) entry which is preliminary data.</text>
</comment>
<dbReference type="RefSeq" id="XP_041287189.1">
    <property type="nucleotide sequence ID" value="XM_041431861.1"/>
</dbReference>
<gene>
    <name evidence="1" type="ORF">F5147DRAFT_585325</name>
</gene>
<dbReference type="OrthoDB" id="2678783at2759"/>